<dbReference type="Pfam" id="PF06463">
    <property type="entry name" value="Mob_synth_C"/>
    <property type="match status" value="1"/>
</dbReference>
<dbReference type="AlphaFoldDB" id="A0A832RW57"/>
<evidence type="ECO:0000256" key="6">
    <source>
        <dbReference type="ARBA" id="ARBA00023014"/>
    </source>
</evidence>
<feature type="binding site" evidence="11">
    <location>
        <position position="249"/>
    </location>
    <ligand>
        <name>[4Fe-4S] cluster</name>
        <dbReference type="ChEBI" id="CHEBI:49883"/>
        <label>2</label>
        <note>4Fe-4S-substrate</note>
    </ligand>
</feature>
<feature type="binding site" evidence="11">
    <location>
        <position position="33"/>
    </location>
    <ligand>
        <name>[4Fe-4S] cluster</name>
        <dbReference type="ChEBI" id="CHEBI:49883"/>
        <label>1</label>
        <note>4Fe-4S-S-AdoMet</note>
    </ligand>
</feature>
<feature type="binding site" evidence="11">
    <location>
        <position position="155"/>
    </location>
    <ligand>
        <name>GTP</name>
        <dbReference type="ChEBI" id="CHEBI:37565"/>
    </ligand>
</feature>
<dbReference type="GO" id="GO:0061798">
    <property type="term" value="F:GTP 3',8'-cyclase activity"/>
    <property type="evidence" value="ECO:0007669"/>
    <property type="project" value="UniProtKB-UniRule"/>
</dbReference>
<keyword evidence="9 11" id="KW-0456">Lyase</keyword>
<feature type="binding site" evidence="11">
    <location>
        <position position="70"/>
    </location>
    <ligand>
        <name>S-adenosyl-L-methionine</name>
        <dbReference type="ChEBI" id="CHEBI:59789"/>
    </ligand>
</feature>
<evidence type="ECO:0000256" key="2">
    <source>
        <dbReference type="ARBA" id="ARBA00022691"/>
    </source>
</evidence>
<proteinExistence type="inferred from homology"/>
<dbReference type="PANTHER" id="PTHR22960:SF0">
    <property type="entry name" value="MOLYBDENUM COFACTOR BIOSYNTHESIS PROTEIN 1"/>
    <property type="match status" value="1"/>
</dbReference>
<dbReference type="EMBL" id="DUIH01000009">
    <property type="protein sequence ID" value="HIH69461.1"/>
    <property type="molecule type" value="Genomic_DNA"/>
</dbReference>
<dbReference type="SFLD" id="SFLDG01067">
    <property type="entry name" value="SPASM/twitch_domain_containing"/>
    <property type="match status" value="1"/>
</dbReference>
<dbReference type="HAMAP" id="MF_01225_A">
    <property type="entry name" value="MoaA_A"/>
    <property type="match status" value="1"/>
</dbReference>
<keyword evidence="7 11" id="KW-0342">GTP-binding</keyword>
<evidence type="ECO:0000259" key="12">
    <source>
        <dbReference type="PROSITE" id="PS51918"/>
    </source>
</evidence>
<organism evidence="13 14">
    <name type="scientific">Methermicoccus shengliensis</name>
    <dbReference type="NCBI Taxonomy" id="660064"/>
    <lineage>
        <taxon>Archaea</taxon>
        <taxon>Methanobacteriati</taxon>
        <taxon>Methanobacteriota</taxon>
        <taxon>Stenosarchaea group</taxon>
        <taxon>Methanomicrobia</taxon>
        <taxon>Methanosarcinales</taxon>
        <taxon>Methermicoccaceae</taxon>
        <taxon>Methermicoccus</taxon>
    </lineage>
</organism>
<evidence type="ECO:0000256" key="5">
    <source>
        <dbReference type="ARBA" id="ARBA00023004"/>
    </source>
</evidence>
<dbReference type="InterPro" id="IPR013785">
    <property type="entry name" value="Aldolase_TIM"/>
</dbReference>
<dbReference type="Proteomes" id="UP000600363">
    <property type="component" value="Unassembled WGS sequence"/>
</dbReference>
<comment type="cofactor">
    <cofactor evidence="11">
        <name>[4Fe-4S] cluster</name>
        <dbReference type="ChEBI" id="CHEBI:49883"/>
    </cofactor>
    <text evidence="11">Binds 2 [4Fe-4S] clusters. Binds 1 [4Fe-4S] cluster coordinated with 3 cysteines and an exchangeable S-adenosyl-L-methionine and 1 [4Fe-4S] cluster coordinated with 3 cysteines and the GTP-derived substrate.</text>
</comment>
<dbReference type="PROSITE" id="PS01305">
    <property type="entry name" value="MOAA_NIFB_PQQE"/>
    <property type="match status" value="1"/>
</dbReference>
<dbReference type="InterPro" id="IPR058240">
    <property type="entry name" value="rSAM_sf"/>
</dbReference>
<accession>A0A832RW57</accession>
<keyword evidence="2 11" id="KW-0949">S-adenosyl-L-methionine</keyword>
<feature type="binding site" evidence="11">
    <location>
        <position position="30"/>
    </location>
    <ligand>
        <name>[4Fe-4S] cluster</name>
        <dbReference type="ChEBI" id="CHEBI:49883"/>
        <label>1</label>
        <note>4Fe-4S-S-AdoMet</note>
    </ligand>
</feature>
<comment type="function">
    <text evidence="11">Catalyzes the cyclization of GTP to (8S)-3',8-cyclo-7,8-dihydroguanosine 5'-triphosphate.</text>
</comment>
<comment type="similarity">
    <text evidence="11">Belongs to the radical SAM superfamily. MoaA family.</text>
</comment>
<dbReference type="Gene3D" id="3.20.20.70">
    <property type="entry name" value="Aldolase class I"/>
    <property type="match status" value="1"/>
</dbReference>
<feature type="binding site" evidence="11">
    <location>
        <position position="32"/>
    </location>
    <ligand>
        <name>S-adenosyl-L-methionine</name>
        <dbReference type="ChEBI" id="CHEBI:59789"/>
    </ligand>
</feature>
<dbReference type="PROSITE" id="PS51918">
    <property type="entry name" value="RADICAL_SAM"/>
    <property type="match status" value="1"/>
</dbReference>
<dbReference type="InterPro" id="IPR050105">
    <property type="entry name" value="MoCo_biosynth_MoaA/MoaC"/>
</dbReference>
<feature type="binding site" evidence="11">
    <location>
        <position position="118"/>
    </location>
    <ligand>
        <name>S-adenosyl-L-methionine</name>
        <dbReference type="ChEBI" id="CHEBI:59789"/>
    </ligand>
</feature>
<evidence type="ECO:0000256" key="1">
    <source>
        <dbReference type="ARBA" id="ARBA00022485"/>
    </source>
</evidence>
<evidence type="ECO:0000313" key="14">
    <source>
        <dbReference type="Proteomes" id="UP000600363"/>
    </source>
</evidence>
<feature type="binding site" evidence="11">
    <location>
        <position position="19"/>
    </location>
    <ligand>
        <name>GTP</name>
        <dbReference type="ChEBI" id="CHEBI:37565"/>
    </ligand>
</feature>
<evidence type="ECO:0000256" key="11">
    <source>
        <dbReference type="HAMAP-Rule" id="MF_01225"/>
    </source>
</evidence>
<keyword evidence="1 11" id="KW-0004">4Fe-4S</keyword>
<comment type="pathway">
    <text evidence="11">Cofactor biosynthesis; molybdopterin biosynthesis.</text>
</comment>
<keyword evidence="8 11" id="KW-0501">Molybdenum cofactor biosynthesis</keyword>
<dbReference type="SFLD" id="SFLDG01383">
    <property type="entry name" value="cyclic_pyranopterin_phosphate"/>
    <property type="match status" value="1"/>
</dbReference>
<keyword evidence="5 11" id="KW-0408">Iron</keyword>
<dbReference type="UniPathway" id="UPA00344"/>
<dbReference type="GO" id="GO:1904047">
    <property type="term" value="F:S-adenosyl-L-methionine binding"/>
    <property type="evidence" value="ECO:0007669"/>
    <property type="project" value="UniProtKB-UniRule"/>
</dbReference>
<keyword evidence="6 11" id="KW-0411">Iron-sulfur</keyword>
<keyword evidence="3 11" id="KW-0479">Metal-binding</keyword>
<feature type="binding site" evidence="11">
    <location>
        <position position="66"/>
    </location>
    <ligand>
        <name>GTP</name>
        <dbReference type="ChEBI" id="CHEBI:37565"/>
    </ligand>
</feature>
<dbReference type="GO" id="GO:0061799">
    <property type="term" value="F:cyclic pyranopterin monophosphate synthase activity"/>
    <property type="evidence" value="ECO:0007669"/>
    <property type="project" value="TreeGrafter"/>
</dbReference>
<evidence type="ECO:0000256" key="7">
    <source>
        <dbReference type="ARBA" id="ARBA00023134"/>
    </source>
</evidence>
<dbReference type="InterPro" id="IPR006638">
    <property type="entry name" value="Elp3/MiaA/NifB-like_rSAM"/>
</dbReference>
<sequence length="300" mass="33561">MKAPAPMVDPYGRTITSLRVSLTERCNLNCIYCHREGHVCSGRELSCEEVVRACAAGFSLGIRRLKLTGGEPLLRDDLCEVLRSLPPFEDVSLTTNGTLLSSRACELKDAGLHRVNVSLDTLDPSTYRRITGGGTLKSVMEGIEKAVECELTPVKLNMVLLKGINDSEDALRDMLEFTHSLEGSAVLQLIELIPINGLNGLKGDLAAVESVLEQRASLVWERRMHRRRRYLVDGVEVEVVRPMDNTLFCRYCNRIRLTADGKLKPCLLSEEGLVDIKGLDLEGVKRAYMRAVKNRRPYYR</sequence>
<dbReference type="SFLD" id="SFLDS00029">
    <property type="entry name" value="Radical_SAM"/>
    <property type="match status" value="1"/>
</dbReference>
<dbReference type="NCBIfam" id="TIGR02668">
    <property type="entry name" value="moaA_archaeal"/>
    <property type="match status" value="1"/>
</dbReference>
<dbReference type="GO" id="GO:0046872">
    <property type="term" value="F:metal ion binding"/>
    <property type="evidence" value="ECO:0007669"/>
    <property type="project" value="UniProtKB-KW"/>
</dbReference>
<feature type="binding site" evidence="11">
    <location>
        <position position="26"/>
    </location>
    <ligand>
        <name>[4Fe-4S] cluster</name>
        <dbReference type="ChEBI" id="CHEBI:49883"/>
        <label>1</label>
        <note>4Fe-4S-S-AdoMet</note>
    </ligand>
</feature>
<comment type="caution">
    <text evidence="11">Lacks conserved residue(s) required for the propagation of feature annotation.</text>
</comment>
<feature type="binding site" evidence="11">
    <location>
        <begin position="254"/>
        <end position="256"/>
    </location>
    <ligand>
        <name>GTP</name>
        <dbReference type="ChEBI" id="CHEBI:37565"/>
    </ligand>
</feature>
<dbReference type="RefSeq" id="WP_042685258.1">
    <property type="nucleotide sequence ID" value="NZ_DUIH01000009.1"/>
</dbReference>
<dbReference type="CDD" id="cd01335">
    <property type="entry name" value="Radical_SAM"/>
    <property type="match status" value="1"/>
</dbReference>
<dbReference type="GO" id="GO:0005525">
    <property type="term" value="F:GTP binding"/>
    <property type="evidence" value="ECO:0007669"/>
    <property type="project" value="UniProtKB-UniRule"/>
</dbReference>
<dbReference type="InterPro" id="IPR007197">
    <property type="entry name" value="rSAM"/>
</dbReference>
<dbReference type="GO" id="GO:0051539">
    <property type="term" value="F:4 iron, 4 sulfur cluster binding"/>
    <property type="evidence" value="ECO:0007669"/>
    <property type="project" value="UniProtKB-UniRule"/>
</dbReference>
<evidence type="ECO:0000256" key="3">
    <source>
        <dbReference type="ARBA" id="ARBA00022723"/>
    </source>
</evidence>
<name>A0A832RW57_9EURY</name>
<dbReference type="GO" id="GO:0006777">
    <property type="term" value="P:Mo-molybdopterin cofactor biosynthetic process"/>
    <property type="evidence" value="ECO:0007669"/>
    <property type="project" value="UniProtKB-UniRule"/>
</dbReference>
<evidence type="ECO:0000256" key="10">
    <source>
        <dbReference type="ARBA" id="ARBA00048697"/>
    </source>
</evidence>
<gene>
    <name evidence="11 13" type="primary">moaA</name>
    <name evidence="13" type="ORF">HA299_02390</name>
</gene>
<dbReference type="SFLD" id="SFLDG01386">
    <property type="entry name" value="main_SPASM_domain-containing"/>
    <property type="match status" value="1"/>
</dbReference>
<dbReference type="SUPFAM" id="SSF102114">
    <property type="entry name" value="Radical SAM enzymes"/>
    <property type="match status" value="1"/>
</dbReference>
<dbReference type="Pfam" id="PF04055">
    <property type="entry name" value="Radical_SAM"/>
    <property type="match status" value="1"/>
</dbReference>
<dbReference type="InterPro" id="IPR040064">
    <property type="entry name" value="MoaA-like"/>
</dbReference>
<dbReference type="SMART" id="SM00729">
    <property type="entry name" value="Elp3"/>
    <property type="match status" value="1"/>
</dbReference>
<comment type="catalytic activity">
    <reaction evidence="10 11">
        <text>GTP + AH2 + S-adenosyl-L-methionine = (8S)-3',8-cyclo-7,8-dihydroguanosine 5'-triphosphate + 5'-deoxyadenosine + L-methionine + A + H(+)</text>
        <dbReference type="Rhea" id="RHEA:49576"/>
        <dbReference type="ChEBI" id="CHEBI:13193"/>
        <dbReference type="ChEBI" id="CHEBI:15378"/>
        <dbReference type="ChEBI" id="CHEBI:17319"/>
        <dbReference type="ChEBI" id="CHEBI:17499"/>
        <dbReference type="ChEBI" id="CHEBI:37565"/>
        <dbReference type="ChEBI" id="CHEBI:57844"/>
        <dbReference type="ChEBI" id="CHEBI:59789"/>
        <dbReference type="ChEBI" id="CHEBI:131766"/>
        <dbReference type="EC" id="4.1.99.22"/>
    </reaction>
</comment>
<feature type="binding site" evidence="11">
    <location>
        <position position="266"/>
    </location>
    <ligand>
        <name>[4Fe-4S] cluster</name>
        <dbReference type="ChEBI" id="CHEBI:49883"/>
        <label>2</label>
        <note>4Fe-4S-substrate</note>
    </ligand>
</feature>
<dbReference type="InterPro" id="IPR000385">
    <property type="entry name" value="MoaA_NifB_PqqE_Fe-S-bd_CS"/>
</dbReference>
<feature type="binding site" evidence="11">
    <location>
        <position position="252"/>
    </location>
    <ligand>
        <name>[4Fe-4S] cluster</name>
        <dbReference type="ChEBI" id="CHEBI:49883"/>
        <label>2</label>
        <note>4Fe-4S-substrate</note>
    </ligand>
</feature>
<feature type="domain" description="Radical SAM core" evidence="12">
    <location>
        <begin position="10"/>
        <end position="227"/>
    </location>
</feature>
<evidence type="ECO:0000313" key="13">
    <source>
        <dbReference type="EMBL" id="HIH69461.1"/>
    </source>
</evidence>
<dbReference type="InterPro" id="IPR013485">
    <property type="entry name" value="MoaA_arc"/>
</dbReference>
<protein>
    <recommendedName>
        <fullName evidence="11">Probable GTP 3',8-cyclase</fullName>
        <ecNumber evidence="11">4.1.99.22</ecNumber>
    </recommendedName>
    <alternativeName>
        <fullName evidence="11">Molybdenum cofactor biosynthesis protein A</fullName>
    </alternativeName>
</protein>
<reference evidence="13" key="1">
    <citation type="journal article" date="2020" name="bioRxiv">
        <title>A rank-normalized archaeal taxonomy based on genome phylogeny resolves widespread incomplete and uneven classifications.</title>
        <authorList>
            <person name="Rinke C."/>
            <person name="Chuvochina M."/>
            <person name="Mussig A.J."/>
            <person name="Chaumeil P.-A."/>
            <person name="Waite D.W."/>
            <person name="Whitman W.B."/>
            <person name="Parks D.H."/>
            <person name="Hugenholtz P."/>
        </authorList>
    </citation>
    <scope>NUCLEOTIDE SEQUENCE</scope>
    <source>
        <strain evidence="13">UBA12518</strain>
    </source>
</reference>
<evidence type="ECO:0000256" key="9">
    <source>
        <dbReference type="ARBA" id="ARBA00023239"/>
    </source>
</evidence>
<feature type="binding site" evidence="11">
    <location>
        <position position="94"/>
    </location>
    <ligand>
        <name>GTP</name>
        <dbReference type="ChEBI" id="CHEBI:37565"/>
    </ligand>
</feature>
<dbReference type="PANTHER" id="PTHR22960">
    <property type="entry name" value="MOLYBDOPTERIN COFACTOR SYNTHESIS PROTEIN A"/>
    <property type="match status" value="1"/>
</dbReference>
<dbReference type="NCBIfam" id="NF001199">
    <property type="entry name" value="PRK00164.2-1"/>
    <property type="match status" value="1"/>
</dbReference>
<comment type="caution">
    <text evidence="13">The sequence shown here is derived from an EMBL/GenBank/DDBJ whole genome shotgun (WGS) entry which is preliminary data.</text>
</comment>
<dbReference type="InterPro" id="IPR010505">
    <property type="entry name" value="MoaA_twitch"/>
</dbReference>
<dbReference type="EC" id="4.1.99.22" evidence="11"/>
<keyword evidence="4 11" id="KW-0547">Nucleotide-binding</keyword>
<evidence type="ECO:0000256" key="8">
    <source>
        <dbReference type="ARBA" id="ARBA00023150"/>
    </source>
</evidence>
<evidence type="ECO:0000256" key="4">
    <source>
        <dbReference type="ARBA" id="ARBA00022741"/>
    </source>
</evidence>